<feature type="domain" description="SGNH hydrolase-type esterase" evidence="4">
    <location>
        <begin position="49"/>
        <end position="254"/>
    </location>
</feature>
<feature type="active site" description="Nucleophile" evidence="1">
    <location>
        <position position="52"/>
    </location>
</feature>
<dbReference type="SUPFAM" id="SSF52266">
    <property type="entry name" value="SGNH hydrolase"/>
    <property type="match status" value="1"/>
</dbReference>
<dbReference type="EC" id="3.1.-.-" evidence="5"/>
<sequence>MNALTNHPPTRRPSPIARALLALLTAFGLVAGAAALPASAVPSPTYFGLGDSIAAGTGGSTVVDAACLRTAQAYPTQLHGTNLGCFGATTTEVQAQAAALTGAVKTVTITVGANDIGVGSVANVCMTQDPASCQTAIGAATMALQQLPTALTNTIAAVRAKAPNARITLTGYPLLFTVSGLSPTQQPVAAEINGATALLNSTIATTALRNGALYTDVTWRFLGHGIGSPQPWIHVPGDSANALEAFHPNDNGYKYGYVPAVRPFVQ</sequence>
<dbReference type="EMBL" id="CP163302">
    <property type="protein sequence ID" value="XDP44560.1"/>
    <property type="molecule type" value="Genomic_DNA"/>
</dbReference>
<dbReference type="PANTHER" id="PTHR37981:SF1">
    <property type="entry name" value="SGNH HYDROLASE-TYPE ESTERASE DOMAIN-CONTAINING PROTEIN"/>
    <property type="match status" value="1"/>
</dbReference>
<feature type="active site" evidence="1">
    <location>
        <position position="247"/>
    </location>
</feature>
<feature type="disulfide bond" evidence="2">
    <location>
        <begin position="125"/>
        <end position="133"/>
    </location>
</feature>
<evidence type="ECO:0000256" key="2">
    <source>
        <dbReference type="PIRSR" id="PIRSR637460-2"/>
    </source>
</evidence>
<dbReference type="GO" id="GO:0004806">
    <property type="term" value="F:triacylglycerol lipase activity"/>
    <property type="evidence" value="ECO:0007669"/>
    <property type="project" value="TreeGrafter"/>
</dbReference>
<dbReference type="KEGG" id="spue:AB5L97_14960"/>
<proteinExistence type="predicted"/>
<dbReference type="InterPro" id="IPR037460">
    <property type="entry name" value="SEST-like"/>
</dbReference>
<name>A0AB39L2K0_9MICC</name>
<evidence type="ECO:0000256" key="1">
    <source>
        <dbReference type="PIRSR" id="PIRSR637460-1"/>
    </source>
</evidence>
<dbReference type="InterPro" id="IPR036514">
    <property type="entry name" value="SGNH_hydro_sf"/>
</dbReference>
<dbReference type="InterPro" id="IPR013830">
    <property type="entry name" value="SGNH_hydro"/>
</dbReference>
<evidence type="ECO:0000259" key="4">
    <source>
        <dbReference type="Pfam" id="PF13472"/>
    </source>
</evidence>
<organism evidence="5">
    <name type="scientific">Sinomonas puerhi</name>
    <dbReference type="NCBI Taxonomy" id="3238584"/>
    <lineage>
        <taxon>Bacteria</taxon>
        <taxon>Bacillati</taxon>
        <taxon>Actinomycetota</taxon>
        <taxon>Actinomycetes</taxon>
        <taxon>Micrococcales</taxon>
        <taxon>Micrococcaceae</taxon>
        <taxon>Sinomonas</taxon>
    </lineage>
</organism>
<protein>
    <submittedName>
        <fullName evidence="5">SGNH/GDSL hydrolase family protein</fullName>
        <ecNumber evidence="5">3.1.-.-</ecNumber>
    </submittedName>
</protein>
<keyword evidence="2" id="KW-1015">Disulfide bond</keyword>
<feature type="signal peptide" evidence="3">
    <location>
        <begin position="1"/>
        <end position="40"/>
    </location>
</feature>
<dbReference type="GO" id="GO:0019433">
    <property type="term" value="P:triglyceride catabolic process"/>
    <property type="evidence" value="ECO:0007669"/>
    <property type="project" value="TreeGrafter"/>
</dbReference>
<dbReference type="AlphaFoldDB" id="A0AB39L2K0"/>
<feature type="chain" id="PRO_5044285253" evidence="3">
    <location>
        <begin position="41"/>
        <end position="266"/>
    </location>
</feature>
<accession>A0AB39L2K0</accession>
<evidence type="ECO:0000256" key="3">
    <source>
        <dbReference type="SAM" id="SignalP"/>
    </source>
</evidence>
<dbReference type="CDD" id="cd01823">
    <property type="entry name" value="SEST_like"/>
    <property type="match status" value="1"/>
</dbReference>
<keyword evidence="3" id="KW-0732">Signal</keyword>
<dbReference type="Pfam" id="PF13472">
    <property type="entry name" value="Lipase_GDSL_2"/>
    <property type="match status" value="1"/>
</dbReference>
<reference evidence="5" key="1">
    <citation type="submission" date="2024-07" db="EMBL/GenBank/DDBJ databases">
        <authorList>
            <person name="fu j."/>
        </authorList>
    </citation>
    <scope>NUCLEOTIDE SEQUENCE</scope>
    <source>
        <strain evidence="5">P10A9</strain>
    </source>
</reference>
<feature type="disulfide bond" evidence="2">
    <location>
        <begin position="67"/>
        <end position="85"/>
    </location>
</feature>
<dbReference type="PANTHER" id="PTHR37981">
    <property type="entry name" value="LIPASE 2"/>
    <property type="match status" value="1"/>
</dbReference>
<evidence type="ECO:0000313" key="5">
    <source>
        <dbReference type="EMBL" id="XDP44560.1"/>
    </source>
</evidence>
<keyword evidence="5" id="KW-0378">Hydrolase</keyword>
<gene>
    <name evidence="5" type="ORF">AB5L97_14960</name>
</gene>
<dbReference type="Gene3D" id="3.40.50.1110">
    <property type="entry name" value="SGNH hydrolase"/>
    <property type="match status" value="1"/>
</dbReference>
<dbReference type="RefSeq" id="WP_369045246.1">
    <property type="nucleotide sequence ID" value="NZ_CP163302.1"/>
</dbReference>